<comment type="caution">
    <text evidence="1">The sequence shown here is derived from an EMBL/GenBank/DDBJ whole genome shotgun (WGS) entry which is preliminary data.</text>
</comment>
<dbReference type="EMBL" id="JACGWJ010000003">
    <property type="protein sequence ID" value="KAL0430841.1"/>
    <property type="molecule type" value="Genomic_DNA"/>
</dbReference>
<accession>A0AAW2VSN8</accession>
<protein>
    <submittedName>
        <fullName evidence="1">Uncharacterized protein</fullName>
    </submittedName>
</protein>
<reference evidence="1" key="2">
    <citation type="journal article" date="2024" name="Plant">
        <title>Genomic evolution and insights into agronomic trait innovations of Sesamum species.</title>
        <authorList>
            <person name="Miao H."/>
            <person name="Wang L."/>
            <person name="Qu L."/>
            <person name="Liu H."/>
            <person name="Sun Y."/>
            <person name="Le M."/>
            <person name="Wang Q."/>
            <person name="Wei S."/>
            <person name="Zheng Y."/>
            <person name="Lin W."/>
            <person name="Duan Y."/>
            <person name="Cao H."/>
            <person name="Xiong S."/>
            <person name="Wang X."/>
            <person name="Wei L."/>
            <person name="Li C."/>
            <person name="Ma Q."/>
            <person name="Ju M."/>
            <person name="Zhao R."/>
            <person name="Li G."/>
            <person name="Mu C."/>
            <person name="Tian Q."/>
            <person name="Mei H."/>
            <person name="Zhang T."/>
            <person name="Gao T."/>
            <person name="Zhang H."/>
        </authorList>
    </citation>
    <scope>NUCLEOTIDE SEQUENCE</scope>
    <source>
        <strain evidence="1">G02</strain>
    </source>
</reference>
<proteinExistence type="predicted"/>
<evidence type="ECO:0000313" key="1">
    <source>
        <dbReference type="EMBL" id="KAL0430841.1"/>
    </source>
</evidence>
<gene>
    <name evidence="1" type="ORF">Sradi_0710100</name>
</gene>
<name>A0AAW2VSN8_SESRA</name>
<reference evidence="1" key="1">
    <citation type="submission" date="2020-06" db="EMBL/GenBank/DDBJ databases">
        <authorList>
            <person name="Li T."/>
            <person name="Hu X."/>
            <person name="Zhang T."/>
            <person name="Song X."/>
            <person name="Zhang H."/>
            <person name="Dai N."/>
            <person name="Sheng W."/>
            <person name="Hou X."/>
            <person name="Wei L."/>
        </authorList>
    </citation>
    <scope>NUCLEOTIDE SEQUENCE</scope>
    <source>
        <strain evidence="1">G02</strain>
        <tissue evidence="1">Leaf</tissue>
    </source>
</reference>
<organism evidence="1">
    <name type="scientific">Sesamum radiatum</name>
    <name type="common">Black benniseed</name>
    <dbReference type="NCBI Taxonomy" id="300843"/>
    <lineage>
        <taxon>Eukaryota</taxon>
        <taxon>Viridiplantae</taxon>
        <taxon>Streptophyta</taxon>
        <taxon>Embryophyta</taxon>
        <taxon>Tracheophyta</taxon>
        <taxon>Spermatophyta</taxon>
        <taxon>Magnoliopsida</taxon>
        <taxon>eudicotyledons</taxon>
        <taxon>Gunneridae</taxon>
        <taxon>Pentapetalae</taxon>
        <taxon>asterids</taxon>
        <taxon>lamiids</taxon>
        <taxon>Lamiales</taxon>
        <taxon>Pedaliaceae</taxon>
        <taxon>Sesamum</taxon>
    </lineage>
</organism>
<dbReference type="AlphaFoldDB" id="A0AAW2VSN8"/>
<sequence>MMGMEYPMTAFVGAYHAGSKMHLDKYVVVHVPVTDCQLAVLVVSAYYLTAFGSEQEAYEEKLTAGLLAAAVTEDYGCLYVEDNEQAAGSASIDVLATLRFQNFAVQPLALPDTADQNHYLSPLDQVSAAGSMETCPQTESSLN</sequence>